<comment type="caution">
    <text evidence="4">The sequence shown here is derived from an EMBL/GenBank/DDBJ whole genome shotgun (WGS) entry which is preliminary data.</text>
</comment>
<dbReference type="InterPro" id="IPR042201">
    <property type="entry name" value="FH2_Formin_sf"/>
</dbReference>
<dbReference type="InterPro" id="IPR015425">
    <property type="entry name" value="FH2_Formin"/>
</dbReference>
<dbReference type="EMBL" id="CASHTH010001241">
    <property type="protein sequence ID" value="CAI8013172.1"/>
    <property type="molecule type" value="Genomic_DNA"/>
</dbReference>
<evidence type="ECO:0000256" key="2">
    <source>
        <dbReference type="SAM" id="MobiDB-lite"/>
    </source>
</evidence>
<organism evidence="4 5">
    <name type="scientific">Geodia barretti</name>
    <name type="common">Barrett's horny sponge</name>
    <dbReference type="NCBI Taxonomy" id="519541"/>
    <lineage>
        <taxon>Eukaryota</taxon>
        <taxon>Metazoa</taxon>
        <taxon>Porifera</taxon>
        <taxon>Demospongiae</taxon>
        <taxon>Heteroscleromorpha</taxon>
        <taxon>Tetractinellida</taxon>
        <taxon>Astrophorina</taxon>
        <taxon>Geodiidae</taxon>
        <taxon>Geodia</taxon>
    </lineage>
</organism>
<dbReference type="Proteomes" id="UP001174909">
    <property type="component" value="Unassembled WGS sequence"/>
</dbReference>
<gene>
    <name evidence="4" type="ORF">GBAR_LOCUS8387</name>
</gene>
<feature type="region of interest" description="Disordered" evidence="2">
    <location>
        <begin position="462"/>
        <end position="512"/>
    </location>
</feature>
<evidence type="ECO:0000313" key="5">
    <source>
        <dbReference type="Proteomes" id="UP001174909"/>
    </source>
</evidence>
<feature type="region of interest" description="Disordered" evidence="2">
    <location>
        <begin position="578"/>
        <end position="599"/>
    </location>
</feature>
<feature type="region of interest" description="Disordered" evidence="2">
    <location>
        <begin position="711"/>
        <end position="763"/>
    </location>
</feature>
<dbReference type="SMART" id="SM00498">
    <property type="entry name" value="FH2"/>
    <property type="match status" value="1"/>
</dbReference>
<feature type="compositionally biased region" description="Basic and acidic residues" evidence="2">
    <location>
        <begin position="476"/>
        <end position="485"/>
    </location>
</feature>
<feature type="coiled-coil region" evidence="1">
    <location>
        <begin position="273"/>
        <end position="336"/>
    </location>
</feature>
<dbReference type="SUPFAM" id="SSF101447">
    <property type="entry name" value="Formin homology 2 domain (FH2 domain)"/>
    <property type="match status" value="1"/>
</dbReference>
<proteinExistence type="predicted"/>
<protein>
    <submittedName>
        <fullName evidence="4">Inverted formin-2</fullName>
    </submittedName>
</protein>
<dbReference type="Gene3D" id="1.20.58.2220">
    <property type="entry name" value="Formin, FH2 domain"/>
    <property type="match status" value="1"/>
</dbReference>
<accession>A0AA35RN85</accession>
<evidence type="ECO:0000259" key="3">
    <source>
        <dbReference type="PROSITE" id="PS51444"/>
    </source>
</evidence>
<dbReference type="PANTHER" id="PTHR46345:SF8">
    <property type="entry name" value="FORMIN 3, ISOFORM B"/>
    <property type="match status" value="1"/>
</dbReference>
<keyword evidence="5" id="KW-1185">Reference proteome</keyword>
<reference evidence="4" key="1">
    <citation type="submission" date="2023-03" db="EMBL/GenBank/DDBJ databases">
        <authorList>
            <person name="Steffen K."/>
            <person name="Cardenas P."/>
        </authorList>
    </citation>
    <scope>NUCLEOTIDE SEQUENCE</scope>
</reference>
<dbReference type="PROSITE" id="PS51444">
    <property type="entry name" value="FH2"/>
    <property type="match status" value="1"/>
</dbReference>
<dbReference type="Pfam" id="PF02181">
    <property type="entry name" value="FH2"/>
    <property type="match status" value="1"/>
</dbReference>
<evidence type="ECO:0000256" key="1">
    <source>
        <dbReference type="SAM" id="Coils"/>
    </source>
</evidence>
<name>A0AA35RN85_GEOBA</name>
<feature type="compositionally biased region" description="Polar residues" evidence="2">
    <location>
        <begin position="580"/>
        <end position="599"/>
    </location>
</feature>
<dbReference type="AlphaFoldDB" id="A0AA35RN85"/>
<keyword evidence="1" id="KW-0175">Coiled coil</keyword>
<evidence type="ECO:0000313" key="4">
    <source>
        <dbReference type="EMBL" id="CAI8013172.1"/>
    </source>
</evidence>
<feature type="compositionally biased region" description="Basic residues" evidence="2">
    <location>
        <begin position="736"/>
        <end position="763"/>
    </location>
</feature>
<feature type="domain" description="FH2" evidence="3">
    <location>
        <begin position="1"/>
        <end position="386"/>
    </location>
</feature>
<sequence>MRKVNWVKVPRSVATKPTALWHPSTKDDEKVEPRVSVDMETVEDLFSRAEVVKKAKGGGEEEVAARPKVISLLDQKASLNVNIFLRQFKRENGAIVALVQEGDSTQMDIDQLKALEKLLPDSDTVEMLKGFSGDSSKLGLAEDFFHKLIAVKQYPLRVTFMTLTLEFRDKMADLRPAIAVLQDAIQEVVLCEALREVFYITLLTGNIINGGGRAGDAYGFTVSSLNKLKDTRANKPRMSLIHYITQICEEQDPQLLKLMDHLPHLEGGAKLSQDYLTQQIKELATKIKDLEKKCKKAPDDMKSKVTAFVKDAHRGLDELSEGLKNIEKQVKEIADYFCEDPKKLKIEELFSELLAFVRTYEAAVEENHQRVLLEEKRRKREEARKVAAEKKAAKAAAAGEALQQQPAEEEEGCIIDNLMKEIRSGTTLRPMQRKPTVRAPKLSAKEMEKLKKIAATVVDDSAHQSVERAPGGGGEEGTRGKEVQENKSANEGAAEIPAQKPHPQPHPLAEARTPIVNGDEPALEVVAKETTVANCDGDGPSVAKETPVVNDYKLSQEVAKDTIVVNGNGHSYEVVKETAGSKNAPPSGTISTETPVVNGNEPSLEVGANATKSAIAGKGVAQPSVEGEVGVGEEGRRGEELERSLSPLERRLRDSCSPVTGQDVVQQVQDMLNYSSVEHGITVVSSLATLVMPPLSDSFDQLGQEMNQTAASFKTDTPEPTAARGGGVVKVESKPHTKKVSVMKSMSKKWRKKSKKKRESSDL</sequence>
<dbReference type="PANTHER" id="PTHR46345">
    <property type="entry name" value="INVERTED FORMIN-2"/>
    <property type="match status" value="1"/>
</dbReference>